<reference evidence="2 3" key="1">
    <citation type="submission" date="2016-03" db="EMBL/GenBank/DDBJ databases">
        <title>Niastella vici sp. nov., isolated from farmland soil.</title>
        <authorList>
            <person name="Chen L."/>
            <person name="Wang D."/>
            <person name="Yang S."/>
            <person name="Wang G."/>
        </authorList>
    </citation>
    <scope>NUCLEOTIDE SEQUENCE [LARGE SCALE GENOMIC DNA]</scope>
    <source>
        <strain evidence="2 3">DJ57</strain>
    </source>
</reference>
<sequence length="419" mass="47312">MSNNNEHLAHILKQIEGILDRGASSEWSTYDFEKLSDAIYDRTQVRLSVTTLKRIFGRLKYDSAPTLATLNTLAQFAGFNDWQHFKQNTVKPVEQEKMVVEAMPASQRKSKRFMLGLAGILVLVAVVFVVFLSAGRRTKLYDPAQFDFSANKIMTEGVPNSVIFHYTARQKPDSLFIVQTWDITRKTLVPADKHEHSAIYYYPGYFKAKLIADGQIVKTHELWITTGGWLCLLEEQPVPVYFKKEQCLQNGIVEVTDSMLSAHQQVSQTPKLRFFNQQDLGELMNDNFTFETMVKNNFDDGANACHKTQVLIQCKNDIIIIPLAAQSCVGDLSLYFCGWQAESKTADLSAFGCDLTQWTSLRVETVNKTATIYVNNKKASTFTFPNKPTGIVGVQYRFNGAAAVKETRFTAGGKLYELK</sequence>
<dbReference type="STRING" id="1703345.A3860_21605"/>
<keyword evidence="1" id="KW-1133">Transmembrane helix</keyword>
<name>A0A1V9G0G6_9BACT</name>
<evidence type="ECO:0000313" key="3">
    <source>
        <dbReference type="Proteomes" id="UP000192796"/>
    </source>
</evidence>
<keyword evidence="3" id="KW-1185">Reference proteome</keyword>
<gene>
    <name evidence="2" type="ORF">A3860_21605</name>
</gene>
<keyword evidence="1" id="KW-0472">Membrane</keyword>
<protein>
    <submittedName>
        <fullName evidence="2">Uncharacterized protein</fullName>
    </submittedName>
</protein>
<dbReference type="AlphaFoldDB" id="A0A1V9G0G6"/>
<organism evidence="2 3">
    <name type="scientific">Niastella vici</name>
    <dbReference type="NCBI Taxonomy" id="1703345"/>
    <lineage>
        <taxon>Bacteria</taxon>
        <taxon>Pseudomonadati</taxon>
        <taxon>Bacteroidota</taxon>
        <taxon>Chitinophagia</taxon>
        <taxon>Chitinophagales</taxon>
        <taxon>Chitinophagaceae</taxon>
        <taxon>Niastella</taxon>
    </lineage>
</organism>
<feature type="transmembrane region" description="Helical" evidence="1">
    <location>
        <begin position="113"/>
        <end position="134"/>
    </location>
</feature>
<dbReference type="EMBL" id="LVYD01000043">
    <property type="protein sequence ID" value="OQP64018.1"/>
    <property type="molecule type" value="Genomic_DNA"/>
</dbReference>
<dbReference type="OrthoDB" id="639802at2"/>
<proteinExistence type="predicted"/>
<keyword evidence="1" id="KW-0812">Transmembrane</keyword>
<dbReference type="RefSeq" id="WP_081147198.1">
    <property type="nucleotide sequence ID" value="NZ_LVYD01000043.1"/>
</dbReference>
<comment type="caution">
    <text evidence="2">The sequence shown here is derived from an EMBL/GenBank/DDBJ whole genome shotgun (WGS) entry which is preliminary data.</text>
</comment>
<evidence type="ECO:0000256" key="1">
    <source>
        <dbReference type="SAM" id="Phobius"/>
    </source>
</evidence>
<evidence type="ECO:0000313" key="2">
    <source>
        <dbReference type="EMBL" id="OQP64018.1"/>
    </source>
</evidence>
<dbReference type="Proteomes" id="UP000192796">
    <property type="component" value="Unassembled WGS sequence"/>
</dbReference>
<accession>A0A1V9G0G6</accession>